<dbReference type="SUPFAM" id="SSF52141">
    <property type="entry name" value="Uracil-DNA glycosylase-like"/>
    <property type="match status" value="1"/>
</dbReference>
<dbReference type="InterPro" id="IPR036895">
    <property type="entry name" value="Uracil-DNA_glycosylase-like_sf"/>
</dbReference>
<evidence type="ECO:0000256" key="8">
    <source>
        <dbReference type="ARBA" id="ARBA00023014"/>
    </source>
</evidence>
<keyword evidence="5" id="KW-0227">DNA damage</keyword>
<evidence type="ECO:0000256" key="4">
    <source>
        <dbReference type="ARBA" id="ARBA00022723"/>
    </source>
</evidence>
<keyword evidence="7" id="KW-0408">Iron</keyword>
<organism evidence="11">
    <name type="scientific">bioreactor metagenome</name>
    <dbReference type="NCBI Taxonomy" id="1076179"/>
    <lineage>
        <taxon>unclassified sequences</taxon>
        <taxon>metagenomes</taxon>
        <taxon>ecological metagenomes</taxon>
    </lineage>
</organism>
<dbReference type="PANTHER" id="PTHR33693:SF9">
    <property type="entry name" value="TYPE-4 URACIL-DNA GLYCOSYLASE"/>
    <property type="match status" value="1"/>
</dbReference>
<keyword evidence="11" id="KW-0326">Glycosidase</keyword>
<keyword evidence="9" id="KW-0234">DNA repair</keyword>
<keyword evidence="3" id="KW-0004">4Fe-4S</keyword>
<dbReference type="EMBL" id="VSSQ01024104">
    <property type="protein sequence ID" value="MPM71421.1"/>
    <property type="molecule type" value="Genomic_DNA"/>
</dbReference>
<name>A0A645C391_9ZZZZ</name>
<keyword evidence="6 11" id="KW-0378">Hydrolase</keyword>
<dbReference type="SMART" id="SM00987">
    <property type="entry name" value="UreE_C"/>
    <property type="match status" value="1"/>
</dbReference>
<keyword evidence="4" id="KW-0479">Metal-binding</keyword>
<evidence type="ECO:0000256" key="1">
    <source>
        <dbReference type="ARBA" id="ARBA00006521"/>
    </source>
</evidence>
<dbReference type="PANTHER" id="PTHR33693">
    <property type="entry name" value="TYPE-5 URACIL-DNA GLYCOSYLASE"/>
    <property type="match status" value="1"/>
</dbReference>
<evidence type="ECO:0000256" key="7">
    <source>
        <dbReference type="ARBA" id="ARBA00023004"/>
    </source>
</evidence>
<dbReference type="NCBIfam" id="TIGR00758">
    <property type="entry name" value="UDG_fam4"/>
    <property type="match status" value="1"/>
</dbReference>
<evidence type="ECO:0000259" key="10">
    <source>
        <dbReference type="SMART" id="SM00986"/>
    </source>
</evidence>
<accession>A0A645C391</accession>
<evidence type="ECO:0000256" key="2">
    <source>
        <dbReference type="ARBA" id="ARBA00019403"/>
    </source>
</evidence>
<feature type="domain" description="Uracil-DNA glycosylase-like" evidence="10">
    <location>
        <begin position="37"/>
        <end position="183"/>
    </location>
</feature>
<gene>
    <name evidence="11" type="primary">udg_10</name>
    <name evidence="11" type="ORF">SDC9_118386</name>
</gene>
<comment type="caution">
    <text evidence="11">The sequence shown here is derived from an EMBL/GenBank/DDBJ whole genome shotgun (WGS) entry which is preliminary data.</text>
</comment>
<dbReference type="GO" id="GO:0097506">
    <property type="term" value="F:deaminated base DNA N-glycosylase activity"/>
    <property type="evidence" value="ECO:0007669"/>
    <property type="project" value="UniProtKB-ARBA"/>
</dbReference>
<sequence length="198" mass="22093">METLSAAEKQIKLDSLKEACGKCKRCPLGETRINLVFGKGSPESKLMFIGEAPGEKEDLSGIPFVGAAGKLLDKYLAFIGLEADDVYIANILKCRPPHNRDPLPAEEDECIGYLREQVAIIRPKLIVCLGRIAAMRIIKPDFKITSEHGKWFKKGDCLITAVYHPAALLRDPRKKGEMLDDFKDIEKILKEENHSDSI</sequence>
<evidence type="ECO:0000313" key="11">
    <source>
        <dbReference type="EMBL" id="MPM71421.1"/>
    </source>
</evidence>
<dbReference type="Pfam" id="PF03167">
    <property type="entry name" value="UDG"/>
    <property type="match status" value="1"/>
</dbReference>
<reference evidence="11" key="1">
    <citation type="submission" date="2019-08" db="EMBL/GenBank/DDBJ databases">
        <authorList>
            <person name="Kucharzyk K."/>
            <person name="Murdoch R.W."/>
            <person name="Higgins S."/>
            <person name="Loffler F."/>
        </authorList>
    </citation>
    <scope>NUCLEOTIDE SEQUENCE</scope>
</reference>
<protein>
    <recommendedName>
        <fullName evidence="2">Type-4 uracil-DNA glycosylase</fullName>
    </recommendedName>
</protein>
<proteinExistence type="inferred from homology"/>
<dbReference type="InterPro" id="IPR005122">
    <property type="entry name" value="Uracil-DNA_glycosylase-like"/>
</dbReference>
<dbReference type="AlphaFoldDB" id="A0A645C391"/>
<dbReference type="InterPro" id="IPR005273">
    <property type="entry name" value="Ura-DNA_glyco_family4"/>
</dbReference>
<comment type="similarity">
    <text evidence="1">Belongs to the uracil-DNA glycosylase (UDG) superfamily. Type 4 (UDGa) family.</text>
</comment>
<dbReference type="GO" id="GO:0046872">
    <property type="term" value="F:metal ion binding"/>
    <property type="evidence" value="ECO:0007669"/>
    <property type="project" value="UniProtKB-KW"/>
</dbReference>
<keyword evidence="8" id="KW-0411">Iron-sulfur</keyword>
<dbReference type="Gene3D" id="3.40.470.10">
    <property type="entry name" value="Uracil-DNA glycosylase-like domain"/>
    <property type="match status" value="1"/>
</dbReference>
<evidence type="ECO:0000256" key="6">
    <source>
        <dbReference type="ARBA" id="ARBA00022801"/>
    </source>
</evidence>
<dbReference type="GO" id="GO:0006281">
    <property type="term" value="P:DNA repair"/>
    <property type="evidence" value="ECO:0007669"/>
    <property type="project" value="UniProtKB-KW"/>
</dbReference>
<evidence type="ECO:0000256" key="5">
    <source>
        <dbReference type="ARBA" id="ARBA00022763"/>
    </source>
</evidence>
<dbReference type="GO" id="GO:0051539">
    <property type="term" value="F:4 iron, 4 sulfur cluster binding"/>
    <property type="evidence" value="ECO:0007669"/>
    <property type="project" value="UniProtKB-KW"/>
</dbReference>
<dbReference type="SMART" id="SM00986">
    <property type="entry name" value="UDG"/>
    <property type="match status" value="1"/>
</dbReference>
<evidence type="ECO:0000256" key="3">
    <source>
        <dbReference type="ARBA" id="ARBA00022485"/>
    </source>
</evidence>
<evidence type="ECO:0000256" key="9">
    <source>
        <dbReference type="ARBA" id="ARBA00023204"/>
    </source>
</evidence>
<dbReference type="CDD" id="cd10030">
    <property type="entry name" value="UDG-F4_TTUDGA_SPO1dp_like"/>
    <property type="match status" value="1"/>
</dbReference>
<dbReference type="InterPro" id="IPR051536">
    <property type="entry name" value="UDG_Type-4/5"/>
</dbReference>